<reference evidence="2" key="3">
    <citation type="submission" date="2020-12" db="UniProtKB">
        <authorList>
            <consortium name="EnsemblPlants"/>
        </authorList>
    </citation>
    <scope>IDENTIFICATION</scope>
</reference>
<dbReference type="EMBL" id="ABEU02000011">
    <property type="protein sequence ID" value="PNR44835.1"/>
    <property type="molecule type" value="Genomic_DNA"/>
</dbReference>
<protein>
    <submittedName>
        <fullName evidence="1 2">Uncharacterized protein</fullName>
    </submittedName>
</protein>
<evidence type="ECO:0000313" key="3">
    <source>
        <dbReference type="Proteomes" id="UP000006727"/>
    </source>
</evidence>
<proteinExistence type="predicted"/>
<dbReference type="AlphaFoldDB" id="A0A2K1JTI7"/>
<keyword evidence="3" id="KW-1185">Reference proteome</keyword>
<dbReference type="Gramene" id="Pp3c11_5030V3.2">
    <property type="protein sequence ID" value="PAC:32956595.CDS.1"/>
    <property type="gene ID" value="Pp3c11_5030"/>
</dbReference>
<dbReference type="InParanoid" id="A0A2K1JTI7"/>
<dbReference type="EnsemblPlants" id="Pp3c11_5030V3.1">
    <property type="protein sequence ID" value="PAC:32956594.CDS.1"/>
    <property type="gene ID" value="Pp3c11_5030"/>
</dbReference>
<dbReference type="PaxDb" id="3218-PP1S232_77V6.1"/>
<dbReference type="Gramene" id="Pp3c11_5030V3.1">
    <property type="protein sequence ID" value="PAC:32956594.CDS.1"/>
    <property type="gene ID" value="Pp3c11_5030"/>
</dbReference>
<reference evidence="1 3" key="1">
    <citation type="journal article" date="2008" name="Science">
        <title>The Physcomitrella genome reveals evolutionary insights into the conquest of land by plants.</title>
        <authorList>
            <person name="Rensing S."/>
            <person name="Lang D."/>
            <person name="Zimmer A."/>
            <person name="Terry A."/>
            <person name="Salamov A."/>
            <person name="Shapiro H."/>
            <person name="Nishiyama T."/>
            <person name="Perroud P.-F."/>
            <person name="Lindquist E."/>
            <person name="Kamisugi Y."/>
            <person name="Tanahashi T."/>
            <person name="Sakakibara K."/>
            <person name="Fujita T."/>
            <person name="Oishi K."/>
            <person name="Shin-I T."/>
            <person name="Kuroki Y."/>
            <person name="Toyoda A."/>
            <person name="Suzuki Y."/>
            <person name="Hashimoto A."/>
            <person name="Yamaguchi K."/>
            <person name="Sugano A."/>
            <person name="Kohara Y."/>
            <person name="Fujiyama A."/>
            <person name="Anterola A."/>
            <person name="Aoki S."/>
            <person name="Ashton N."/>
            <person name="Barbazuk W.B."/>
            <person name="Barker E."/>
            <person name="Bennetzen J."/>
            <person name="Bezanilla M."/>
            <person name="Blankenship R."/>
            <person name="Cho S.H."/>
            <person name="Dutcher S."/>
            <person name="Estelle M."/>
            <person name="Fawcett J.A."/>
            <person name="Gundlach H."/>
            <person name="Hanada K."/>
            <person name="Heyl A."/>
            <person name="Hicks K.A."/>
            <person name="Hugh J."/>
            <person name="Lohr M."/>
            <person name="Mayer K."/>
            <person name="Melkozernov A."/>
            <person name="Murata T."/>
            <person name="Nelson D."/>
            <person name="Pils B."/>
            <person name="Prigge M."/>
            <person name="Reiss B."/>
            <person name="Renner T."/>
            <person name="Rombauts S."/>
            <person name="Rushton P."/>
            <person name="Sanderfoot A."/>
            <person name="Schween G."/>
            <person name="Shiu S.-H."/>
            <person name="Stueber K."/>
            <person name="Theodoulou F.L."/>
            <person name="Tu H."/>
            <person name="Van de Peer Y."/>
            <person name="Verrier P.J."/>
            <person name="Waters E."/>
            <person name="Wood A."/>
            <person name="Yang L."/>
            <person name="Cove D."/>
            <person name="Cuming A."/>
            <person name="Hasebe M."/>
            <person name="Lucas S."/>
            <person name="Mishler D.B."/>
            <person name="Reski R."/>
            <person name="Grigoriev I."/>
            <person name="Quatrano R.S."/>
            <person name="Boore J.L."/>
        </authorList>
    </citation>
    <scope>NUCLEOTIDE SEQUENCE [LARGE SCALE GENOMIC DNA]</scope>
    <source>
        <strain evidence="2 3">cv. Gransden 2004</strain>
    </source>
</reference>
<accession>A0A2K1JTI7</accession>
<evidence type="ECO:0000313" key="2">
    <source>
        <dbReference type="EnsemblPlants" id="PAC:32956594.CDS.1"/>
    </source>
</evidence>
<evidence type="ECO:0000313" key="1">
    <source>
        <dbReference type="EMBL" id="PNR44835.1"/>
    </source>
</evidence>
<dbReference type="EnsemblPlants" id="Pp3c11_5030V3.2">
    <property type="protein sequence ID" value="PAC:32956595.CDS.1"/>
    <property type="gene ID" value="Pp3c11_5030"/>
</dbReference>
<dbReference type="Proteomes" id="UP000006727">
    <property type="component" value="Chromosome 11"/>
</dbReference>
<sequence>MIPNTHLLVGMYRERKAAGLLQTWRKFFLHHLYCKIMLETGEMACRVGPADASLRLISDPAVISPAVVFGANALNVLTKTNASWELLYHHVLKFER</sequence>
<organism evidence="1">
    <name type="scientific">Physcomitrium patens</name>
    <name type="common">Spreading-leaved earth moss</name>
    <name type="synonym">Physcomitrella patens</name>
    <dbReference type="NCBI Taxonomy" id="3218"/>
    <lineage>
        <taxon>Eukaryota</taxon>
        <taxon>Viridiplantae</taxon>
        <taxon>Streptophyta</taxon>
        <taxon>Embryophyta</taxon>
        <taxon>Bryophyta</taxon>
        <taxon>Bryophytina</taxon>
        <taxon>Bryopsida</taxon>
        <taxon>Funariidae</taxon>
        <taxon>Funariales</taxon>
        <taxon>Funariaceae</taxon>
        <taxon>Physcomitrium</taxon>
    </lineage>
</organism>
<reference evidence="1 3" key="2">
    <citation type="journal article" date="2018" name="Plant J.">
        <title>The Physcomitrella patens chromosome-scale assembly reveals moss genome structure and evolution.</title>
        <authorList>
            <person name="Lang D."/>
            <person name="Ullrich K.K."/>
            <person name="Murat F."/>
            <person name="Fuchs J."/>
            <person name="Jenkins J."/>
            <person name="Haas F.B."/>
            <person name="Piednoel M."/>
            <person name="Gundlach H."/>
            <person name="Van Bel M."/>
            <person name="Meyberg R."/>
            <person name="Vives C."/>
            <person name="Morata J."/>
            <person name="Symeonidi A."/>
            <person name="Hiss M."/>
            <person name="Muchero W."/>
            <person name="Kamisugi Y."/>
            <person name="Saleh O."/>
            <person name="Blanc G."/>
            <person name="Decker E.L."/>
            <person name="van Gessel N."/>
            <person name="Grimwood J."/>
            <person name="Hayes R.D."/>
            <person name="Graham S.W."/>
            <person name="Gunter L.E."/>
            <person name="McDaniel S.F."/>
            <person name="Hoernstein S.N.W."/>
            <person name="Larsson A."/>
            <person name="Li F.W."/>
            <person name="Perroud P.F."/>
            <person name="Phillips J."/>
            <person name="Ranjan P."/>
            <person name="Rokshar D.S."/>
            <person name="Rothfels C.J."/>
            <person name="Schneider L."/>
            <person name="Shu S."/>
            <person name="Stevenson D.W."/>
            <person name="Thummler F."/>
            <person name="Tillich M."/>
            <person name="Villarreal Aguilar J.C."/>
            <person name="Widiez T."/>
            <person name="Wong G.K."/>
            <person name="Wymore A."/>
            <person name="Zhang Y."/>
            <person name="Zimmer A.D."/>
            <person name="Quatrano R.S."/>
            <person name="Mayer K.F.X."/>
            <person name="Goodstein D."/>
            <person name="Casacuberta J.M."/>
            <person name="Vandepoele K."/>
            <person name="Reski R."/>
            <person name="Cuming A.C."/>
            <person name="Tuskan G.A."/>
            <person name="Maumus F."/>
            <person name="Salse J."/>
            <person name="Schmutz J."/>
            <person name="Rensing S.A."/>
        </authorList>
    </citation>
    <scope>NUCLEOTIDE SEQUENCE [LARGE SCALE GENOMIC DNA]</scope>
    <source>
        <strain evidence="2 3">cv. Gransden 2004</strain>
    </source>
</reference>
<name>A0A2K1JTI7_PHYPA</name>
<gene>
    <name evidence="1" type="ORF">PHYPA_014605</name>
</gene>